<reference evidence="2 3" key="1">
    <citation type="journal article" date="2017" name="PLoS Biol.">
        <title>The sea cucumber genome provides insights into morphological evolution and visceral regeneration.</title>
        <authorList>
            <person name="Zhang X."/>
            <person name="Sun L."/>
            <person name="Yuan J."/>
            <person name="Sun Y."/>
            <person name="Gao Y."/>
            <person name="Zhang L."/>
            <person name="Li S."/>
            <person name="Dai H."/>
            <person name="Hamel J.F."/>
            <person name="Liu C."/>
            <person name="Yu Y."/>
            <person name="Liu S."/>
            <person name="Lin W."/>
            <person name="Guo K."/>
            <person name="Jin S."/>
            <person name="Xu P."/>
            <person name="Storey K.B."/>
            <person name="Huan P."/>
            <person name="Zhang T."/>
            <person name="Zhou Y."/>
            <person name="Zhang J."/>
            <person name="Lin C."/>
            <person name="Li X."/>
            <person name="Xing L."/>
            <person name="Huo D."/>
            <person name="Sun M."/>
            <person name="Wang L."/>
            <person name="Mercier A."/>
            <person name="Li F."/>
            <person name="Yang H."/>
            <person name="Xiang J."/>
        </authorList>
    </citation>
    <scope>NUCLEOTIDE SEQUENCE [LARGE SCALE GENOMIC DNA]</scope>
    <source>
        <strain evidence="2">Shaxun</strain>
        <tissue evidence="2">Muscle</tissue>
    </source>
</reference>
<comment type="caution">
    <text evidence="2">The sequence shown here is derived from an EMBL/GenBank/DDBJ whole genome shotgun (WGS) entry which is preliminary data.</text>
</comment>
<dbReference type="STRING" id="307972.A0A2G8K9E1"/>
<dbReference type="EMBL" id="MRZV01000767">
    <property type="protein sequence ID" value="PIK44589.1"/>
    <property type="molecule type" value="Genomic_DNA"/>
</dbReference>
<accession>A0A2G8K9E1</accession>
<dbReference type="InterPro" id="IPR004244">
    <property type="entry name" value="Transposase_22"/>
</dbReference>
<name>A0A2G8K9E1_STIJA</name>
<keyword evidence="3" id="KW-1185">Reference proteome</keyword>
<dbReference type="AlphaFoldDB" id="A0A2G8K9E1"/>
<dbReference type="Proteomes" id="UP000230750">
    <property type="component" value="Unassembled WGS sequence"/>
</dbReference>
<evidence type="ECO:0000313" key="3">
    <source>
        <dbReference type="Proteomes" id="UP000230750"/>
    </source>
</evidence>
<proteinExistence type="predicted"/>
<protein>
    <submittedName>
        <fullName evidence="2">Uncharacterized protein</fullName>
    </submittedName>
</protein>
<evidence type="ECO:0000256" key="1">
    <source>
        <dbReference type="SAM" id="Coils"/>
    </source>
</evidence>
<organism evidence="2 3">
    <name type="scientific">Stichopus japonicus</name>
    <name type="common">Sea cucumber</name>
    <dbReference type="NCBI Taxonomy" id="307972"/>
    <lineage>
        <taxon>Eukaryota</taxon>
        <taxon>Metazoa</taxon>
        <taxon>Echinodermata</taxon>
        <taxon>Eleutherozoa</taxon>
        <taxon>Echinozoa</taxon>
        <taxon>Holothuroidea</taxon>
        <taxon>Aspidochirotacea</taxon>
        <taxon>Aspidochirotida</taxon>
        <taxon>Stichopodidae</taxon>
        <taxon>Apostichopus</taxon>
    </lineage>
</organism>
<evidence type="ECO:0000313" key="2">
    <source>
        <dbReference type="EMBL" id="PIK44589.1"/>
    </source>
</evidence>
<gene>
    <name evidence="2" type="ORF">BSL78_18549</name>
</gene>
<sequence>MARRNRTKLQEMTSTPVGTDELVSEIMKELTENGDFKNLLQNCIEKAINRKLSKLSEEQERQEAKIFELENQLQTAFKDIKTHTKYLADMKSDIEKNSDKMNDLDQYSRRICVRVFGIKENANEKPTELLINLAKTQLGVDITPSSIDRAHRVGRHIENRIRAIIVKFQSHKDCKSFIKNRRKLKGSGIVIKEDLTHNQQLLKATQNHDLIESAWTSDGKILAIYKKDAGKSTGAKKIRNIRDIDA</sequence>
<feature type="coiled-coil region" evidence="1">
    <location>
        <begin position="45"/>
        <end position="79"/>
    </location>
</feature>
<dbReference type="Gene3D" id="3.30.70.1820">
    <property type="entry name" value="L1 transposable element, RRM domain"/>
    <property type="match status" value="1"/>
</dbReference>
<dbReference type="OrthoDB" id="10066957at2759"/>
<dbReference type="PANTHER" id="PTHR11505">
    <property type="entry name" value="L1 TRANSPOSABLE ELEMENT-RELATED"/>
    <property type="match status" value="1"/>
</dbReference>
<keyword evidence="1" id="KW-0175">Coiled coil</keyword>